<organism evidence="3 4">
    <name type="scientific">Curtobacterium flaccumfaciens pv. flaccumfaciens</name>
    <dbReference type="NCBI Taxonomy" id="138532"/>
    <lineage>
        <taxon>Bacteria</taxon>
        <taxon>Bacillati</taxon>
        <taxon>Actinomycetota</taxon>
        <taxon>Actinomycetes</taxon>
        <taxon>Micrococcales</taxon>
        <taxon>Microbacteriaceae</taxon>
        <taxon>Curtobacterium</taxon>
    </lineage>
</organism>
<proteinExistence type="predicted"/>
<dbReference type="RefSeq" id="WP_214519059.1">
    <property type="nucleotide sequence ID" value="NZ_JAHEWX010000004.1"/>
</dbReference>
<feature type="compositionally biased region" description="Low complexity" evidence="1">
    <location>
        <begin position="89"/>
        <end position="99"/>
    </location>
</feature>
<comment type="caution">
    <text evidence="3">The sequence shown here is derived from an EMBL/GenBank/DDBJ whole genome shotgun (WGS) entry which is preliminary data.</text>
</comment>
<gene>
    <name evidence="3" type="ORF">KK103_05220</name>
</gene>
<sequence length="221" mass="22636">MNDSAQGLRRTAWSVVAVVLAVAVPAAVAAAVLLPSAPTSGGVTVDRDGPVIVGSPTQRDLAGWTATPIPGAASTASLRRCAAGSNDEPAAAPAPDPAALSETRGSITAIIMRTRSGPRLCLLVRDRLLLFRGLADADGSGRGVTRSAVGGGLVDHVDHVSLGFVAGRTSPATVALTAEVPDLPTVDASVGSGWFVLWWPRSTPADLVRLHCRPARSLRRC</sequence>
<evidence type="ECO:0000313" key="3">
    <source>
        <dbReference type="EMBL" id="MBT1541155.1"/>
    </source>
</evidence>
<feature type="transmembrane region" description="Helical" evidence="2">
    <location>
        <begin position="12"/>
        <end position="34"/>
    </location>
</feature>
<evidence type="ECO:0000256" key="1">
    <source>
        <dbReference type="SAM" id="MobiDB-lite"/>
    </source>
</evidence>
<keyword evidence="2" id="KW-0812">Transmembrane</keyword>
<dbReference type="AlphaFoldDB" id="A0A9Q2W520"/>
<evidence type="ECO:0000256" key="2">
    <source>
        <dbReference type="SAM" id="Phobius"/>
    </source>
</evidence>
<dbReference type="EMBL" id="JAHEWX010000004">
    <property type="protein sequence ID" value="MBT1541155.1"/>
    <property type="molecule type" value="Genomic_DNA"/>
</dbReference>
<evidence type="ECO:0000313" key="4">
    <source>
        <dbReference type="Proteomes" id="UP000709437"/>
    </source>
</evidence>
<keyword evidence="2" id="KW-1133">Transmembrane helix</keyword>
<dbReference type="Proteomes" id="UP000709437">
    <property type="component" value="Unassembled WGS sequence"/>
</dbReference>
<reference evidence="3" key="1">
    <citation type="submission" date="2021-05" db="EMBL/GenBank/DDBJ databases">
        <title>Whole genome sequence of Curtobacterium flaccumfaciens pv. flaccumfaciens strain CFBP 3417.</title>
        <authorList>
            <person name="Osdaghi E."/>
            <person name="Taghouti G."/>
            <person name="Portier P."/>
            <person name="Fazliarab A."/>
            <person name="Taghavi S.M."/>
            <person name="Briand M."/>
            <person name="Le-Saux M."/>
            <person name="Jacques M.-A."/>
        </authorList>
    </citation>
    <scope>NUCLEOTIDE SEQUENCE</scope>
    <source>
        <strain evidence="3">CFBP 3417</strain>
    </source>
</reference>
<accession>A0A9Q2W520</accession>
<feature type="region of interest" description="Disordered" evidence="1">
    <location>
        <begin position="81"/>
        <end position="100"/>
    </location>
</feature>
<keyword evidence="2" id="KW-0472">Membrane</keyword>
<name>A0A9Q2W520_9MICO</name>
<protein>
    <submittedName>
        <fullName evidence="3">Uncharacterized protein</fullName>
    </submittedName>
</protein>